<accession>A0AC61N1B3</accession>
<proteinExistence type="predicted"/>
<dbReference type="EMBL" id="CP068393">
    <property type="protein sequence ID" value="QUC66944.1"/>
    <property type="molecule type" value="Genomic_DNA"/>
</dbReference>
<protein>
    <submittedName>
        <fullName evidence="1">C40 family peptidase</fullName>
    </submittedName>
</protein>
<dbReference type="Proteomes" id="UP000682782">
    <property type="component" value="Chromosome"/>
</dbReference>
<reference evidence="1" key="1">
    <citation type="submission" date="2021-01" db="EMBL/GenBank/DDBJ databases">
        <title>Complete genome sequence of Clostridiales bacterium R-7.</title>
        <authorList>
            <person name="Mahoney-Kurpe S.C."/>
            <person name="Palevich N."/>
            <person name="Koike S."/>
            <person name="Moon C.D."/>
            <person name="Attwood G.T."/>
        </authorList>
    </citation>
    <scope>NUCLEOTIDE SEQUENCE</scope>
    <source>
        <strain evidence="1">R-7</strain>
    </source>
</reference>
<name>A0AC61N1B3_9FIRM</name>
<sequence>MTEKMILRGRKTVRRIAVLLTVMLVIFAGPGKAVVKESAMLEAAFELLEEANPFVARYEQLTGRVISTLYTDGVPYYFGGLSGTKWNGYFYMSYPNYHVITCETKTGYFQRGKTYLYGLDCTGFTRHVFKACGREPHPPLSEILNNWDQRPFHVFDSREGFEAPPYPELKNTLQEGDLLVIKHENSETRHVMMYIGTLRDYGYNTTDEPELARWLDYPLVIHCGLSPFFGERFQQIIDENPALYEGCTTTDGGVAISIVGVNPEDAPVHEHVQKTDYDWFVMNDGGYVLSVVNLSDVKTYAWYRSNS</sequence>
<evidence type="ECO:0000313" key="2">
    <source>
        <dbReference type="Proteomes" id="UP000682782"/>
    </source>
</evidence>
<organism evidence="1 2">
    <name type="scientific">Aristaeella hokkaidonensis</name>
    <dbReference type="NCBI Taxonomy" id="3046382"/>
    <lineage>
        <taxon>Bacteria</taxon>
        <taxon>Bacillati</taxon>
        <taxon>Bacillota</taxon>
        <taxon>Clostridia</taxon>
        <taxon>Eubacteriales</taxon>
        <taxon>Aristaeellaceae</taxon>
        <taxon>Aristaeella</taxon>
    </lineage>
</organism>
<gene>
    <name evidence="1" type="ORF">JYE49_14070</name>
</gene>
<evidence type="ECO:0000313" key="1">
    <source>
        <dbReference type="EMBL" id="QUC66944.1"/>
    </source>
</evidence>
<keyword evidence="2" id="KW-1185">Reference proteome</keyword>